<dbReference type="PRINTS" id="PR00344">
    <property type="entry name" value="BCTRLSENSOR"/>
</dbReference>
<comment type="catalytic activity">
    <reaction evidence="1">
        <text>ATP + protein L-histidine = ADP + protein N-phospho-L-histidine.</text>
        <dbReference type="EC" id="2.7.13.3"/>
    </reaction>
</comment>
<evidence type="ECO:0000256" key="3">
    <source>
        <dbReference type="ARBA" id="ARBA00022553"/>
    </source>
</evidence>
<dbReference type="Gene3D" id="3.30.565.10">
    <property type="entry name" value="Histidine kinase-like ATPase, C-terminal domain"/>
    <property type="match status" value="1"/>
</dbReference>
<dbReference type="GO" id="GO:0000156">
    <property type="term" value="F:phosphorelay response regulator activity"/>
    <property type="evidence" value="ECO:0007669"/>
    <property type="project" value="TreeGrafter"/>
</dbReference>
<dbReference type="EMBL" id="QTTQ01000009">
    <property type="protein sequence ID" value="REE83488.1"/>
    <property type="molecule type" value="Genomic_DNA"/>
</dbReference>
<dbReference type="PROSITE" id="PS50109">
    <property type="entry name" value="HIS_KIN"/>
    <property type="match status" value="1"/>
</dbReference>
<dbReference type="InterPro" id="IPR036097">
    <property type="entry name" value="HisK_dim/P_sf"/>
</dbReference>
<keyword evidence="11" id="KW-1185">Reference proteome</keyword>
<dbReference type="GO" id="GO:0000155">
    <property type="term" value="F:phosphorelay sensor kinase activity"/>
    <property type="evidence" value="ECO:0007669"/>
    <property type="project" value="InterPro"/>
</dbReference>
<dbReference type="Pfam" id="PF02518">
    <property type="entry name" value="HATPase_c"/>
    <property type="match status" value="1"/>
</dbReference>
<dbReference type="OrthoDB" id="9796457at2"/>
<proteinExistence type="predicted"/>
<dbReference type="CDD" id="cd00082">
    <property type="entry name" value="HisKA"/>
    <property type="match status" value="1"/>
</dbReference>
<dbReference type="PANTHER" id="PTHR42878:SF7">
    <property type="entry name" value="SENSOR HISTIDINE KINASE GLRK"/>
    <property type="match status" value="1"/>
</dbReference>
<name>A0A3D9RVI8_9FLAO</name>
<evidence type="ECO:0000256" key="4">
    <source>
        <dbReference type="ARBA" id="ARBA00022679"/>
    </source>
</evidence>
<dbReference type="SMART" id="SM00388">
    <property type="entry name" value="HisKA"/>
    <property type="match status" value="1"/>
</dbReference>
<dbReference type="Pfam" id="PF00512">
    <property type="entry name" value="HisKA"/>
    <property type="match status" value="1"/>
</dbReference>
<dbReference type="GO" id="GO:0007234">
    <property type="term" value="P:osmosensory signaling via phosphorelay pathway"/>
    <property type="evidence" value="ECO:0007669"/>
    <property type="project" value="TreeGrafter"/>
</dbReference>
<keyword evidence="4" id="KW-0808">Transferase</keyword>
<dbReference type="InterPro" id="IPR004358">
    <property type="entry name" value="Sig_transdc_His_kin-like_C"/>
</dbReference>
<evidence type="ECO:0000313" key="10">
    <source>
        <dbReference type="EMBL" id="REE83488.1"/>
    </source>
</evidence>
<evidence type="ECO:0000256" key="1">
    <source>
        <dbReference type="ARBA" id="ARBA00000085"/>
    </source>
</evidence>
<dbReference type="EC" id="2.7.13.3" evidence="2"/>
<dbReference type="FunFam" id="3.30.565.10:FF:000006">
    <property type="entry name" value="Sensor histidine kinase WalK"/>
    <property type="match status" value="1"/>
</dbReference>
<dbReference type="SUPFAM" id="SSF55874">
    <property type="entry name" value="ATPase domain of HSP90 chaperone/DNA topoisomerase II/histidine kinase"/>
    <property type="match status" value="1"/>
</dbReference>
<dbReference type="AlphaFoldDB" id="A0A3D9RVI8"/>
<evidence type="ECO:0000256" key="2">
    <source>
        <dbReference type="ARBA" id="ARBA00012438"/>
    </source>
</evidence>
<keyword evidence="7" id="KW-0067">ATP-binding</keyword>
<feature type="domain" description="Histidine kinase" evidence="9">
    <location>
        <begin position="46"/>
        <end position="264"/>
    </location>
</feature>
<keyword evidence="3" id="KW-0597">Phosphoprotein</keyword>
<evidence type="ECO:0000256" key="5">
    <source>
        <dbReference type="ARBA" id="ARBA00022741"/>
    </source>
</evidence>
<organism evidence="10 11">
    <name type="scientific">Lutibacter oceani</name>
    <dbReference type="NCBI Taxonomy" id="1853311"/>
    <lineage>
        <taxon>Bacteria</taxon>
        <taxon>Pseudomonadati</taxon>
        <taxon>Bacteroidota</taxon>
        <taxon>Flavobacteriia</taxon>
        <taxon>Flavobacteriales</taxon>
        <taxon>Flavobacteriaceae</taxon>
        <taxon>Lutibacter</taxon>
    </lineage>
</organism>
<dbReference type="SMART" id="SM00387">
    <property type="entry name" value="HATPase_c"/>
    <property type="match status" value="1"/>
</dbReference>
<reference evidence="10 11" key="1">
    <citation type="submission" date="2018-08" db="EMBL/GenBank/DDBJ databases">
        <title>Genomic Encyclopedia of Type Strains, Phase III (KMG-III): the genomes of soil and plant-associated and newly described type strains.</title>
        <authorList>
            <person name="Whitman W."/>
        </authorList>
    </citation>
    <scope>NUCLEOTIDE SEQUENCE [LARGE SCALE GENOMIC DNA]</scope>
    <source>
        <strain evidence="10 11">325-5</strain>
    </source>
</reference>
<dbReference type="InterPro" id="IPR050351">
    <property type="entry name" value="BphY/WalK/GraS-like"/>
</dbReference>
<evidence type="ECO:0000313" key="11">
    <source>
        <dbReference type="Proteomes" id="UP000256429"/>
    </source>
</evidence>
<dbReference type="PANTHER" id="PTHR42878">
    <property type="entry name" value="TWO-COMPONENT HISTIDINE KINASE"/>
    <property type="match status" value="1"/>
</dbReference>
<dbReference type="InterPro" id="IPR003594">
    <property type="entry name" value="HATPase_dom"/>
</dbReference>
<dbReference type="InterPro" id="IPR003661">
    <property type="entry name" value="HisK_dim/P_dom"/>
</dbReference>
<dbReference type="InterPro" id="IPR005467">
    <property type="entry name" value="His_kinase_dom"/>
</dbReference>
<dbReference type="GO" id="GO:0030295">
    <property type="term" value="F:protein kinase activator activity"/>
    <property type="evidence" value="ECO:0007669"/>
    <property type="project" value="TreeGrafter"/>
</dbReference>
<dbReference type="SUPFAM" id="SSF47384">
    <property type="entry name" value="Homodimeric domain of signal transducing histidine kinase"/>
    <property type="match status" value="1"/>
</dbReference>
<dbReference type="InterPro" id="IPR036890">
    <property type="entry name" value="HATPase_C_sf"/>
</dbReference>
<comment type="caution">
    <text evidence="10">The sequence shown here is derived from an EMBL/GenBank/DDBJ whole genome shotgun (WGS) entry which is preliminary data.</text>
</comment>
<accession>A0A3D9RVI8</accession>
<dbReference type="Gene3D" id="1.10.287.130">
    <property type="match status" value="1"/>
</dbReference>
<dbReference type="RefSeq" id="WP_115878225.1">
    <property type="nucleotide sequence ID" value="NZ_QTTQ01000009.1"/>
</dbReference>
<sequence>MGKIEDNSNNYTNQLEDKIVELSVQLKVVSNKLKVVNNQNDKLISVLTHNLKNPIGIVYSFSDMILEDTENYDTEKLQKHLQIINNSSQYAIELLNSFSSFQRIKSQHVEYDFQLKNYTEVLNNVINNFNELVQAKNIEFVKNISAEPIILNIDEEKIGLALKNIINNAIRFSNENSKIKIEVVKNNNTINTIISDEGIGILESDLSKIFNEFFVVNTYDVNNKKCIGLGLSIAEKIIKQHAGEISVESIFNKGTTITITLPIN</sequence>
<keyword evidence="6" id="KW-0418">Kinase</keyword>
<keyword evidence="8" id="KW-0902">Two-component regulatory system</keyword>
<dbReference type="GO" id="GO:0005524">
    <property type="term" value="F:ATP binding"/>
    <property type="evidence" value="ECO:0007669"/>
    <property type="project" value="UniProtKB-KW"/>
</dbReference>
<protein>
    <recommendedName>
        <fullName evidence="2">histidine kinase</fullName>
        <ecNumber evidence="2">2.7.13.3</ecNumber>
    </recommendedName>
</protein>
<dbReference type="Proteomes" id="UP000256429">
    <property type="component" value="Unassembled WGS sequence"/>
</dbReference>
<keyword evidence="5" id="KW-0547">Nucleotide-binding</keyword>
<evidence type="ECO:0000256" key="6">
    <source>
        <dbReference type="ARBA" id="ARBA00022777"/>
    </source>
</evidence>
<gene>
    <name evidence="10" type="ORF">BX611_0779</name>
</gene>
<evidence type="ECO:0000259" key="9">
    <source>
        <dbReference type="PROSITE" id="PS50109"/>
    </source>
</evidence>
<evidence type="ECO:0000256" key="8">
    <source>
        <dbReference type="ARBA" id="ARBA00023012"/>
    </source>
</evidence>
<evidence type="ECO:0000256" key="7">
    <source>
        <dbReference type="ARBA" id="ARBA00022840"/>
    </source>
</evidence>